<keyword evidence="1" id="KW-0812">Transmembrane</keyword>
<protein>
    <recommendedName>
        <fullName evidence="2">DUF6787 domain-containing protein</fullName>
    </recommendedName>
</protein>
<name>A0A9W7CGP5_9STRA</name>
<proteinExistence type="predicted"/>
<feature type="transmembrane region" description="Helical" evidence="1">
    <location>
        <begin position="38"/>
        <end position="62"/>
    </location>
</feature>
<evidence type="ECO:0000256" key="1">
    <source>
        <dbReference type="SAM" id="Phobius"/>
    </source>
</evidence>
<keyword evidence="1" id="KW-1133">Transmembrane helix</keyword>
<sequence>MIWLCTIFGCTGSSTMLIVRPAVSNMLQLEGTMKDGPWAYRIGTLLIMFPIYPILLLTFGTLGRRHVYFRHFAVKMLSRFGIPKGKLDPWYRGKSVEQIKKMEESFRKW</sequence>
<evidence type="ECO:0000313" key="3">
    <source>
        <dbReference type="EMBL" id="GMI05370.1"/>
    </source>
</evidence>
<dbReference type="InterPro" id="IPR046714">
    <property type="entry name" value="DUF6787"/>
</dbReference>
<dbReference type="AlphaFoldDB" id="A0A9W7CGP5"/>
<dbReference type="Pfam" id="PF20584">
    <property type="entry name" value="DUF6787"/>
    <property type="match status" value="1"/>
</dbReference>
<dbReference type="EMBL" id="BRXW01000086">
    <property type="protein sequence ID" value="GMI05370.1"/>
    <property type="molecule type" value="Genomic_DNA"/>
</dbReference>
<evidence type="ECO:0000259" key="2">
    <source>
        <dbReference type="Pfam" id="PF20584"/>
    </source>
</evidence>
<dbReference type="OrthoDB" id="270912at2759"/>
<dbReference type="Proteomes" id="UP001165122">
    <property type="component" value="Unassembled WGS sequence"/>
</dbReference>
<evidence type="ECO:0000313" key="4">
    <source>
        <dbReference type="Proteomes" id="UP001165122"/>
    </source>
</evidence>
<keyword evidence="4" id="KW-1185">Reference proteome</keyword>
<organism evidence="3 4">
    <name type="scientific">Triparma laevis f. longispina</name>
    <dbReference type="NCBI Taxonomy" id="1714387"/>
    <lineage>
        <taxon>Eukaryota</taxon>
        <taxon>Sar</taxon>
        <taxon>Stramenopiles</taxon>
        <taxon>Ochrophyta</taxon>
        <taxon>Bolidophyceae</taxon>
        <taxon>Parmales</taxon>
        <taxon>Triparmaceae</taxon>
        <taxon>Triparma</taxon>
    </lineage>
</organism>
<feature type="domain" description="DUF6787" evidence="2">
    <location>
        <begin position="7"/>
        <end position="81"/>
    </location>
</feature>
<keyword evidence="1" id="KW-0472">Membrane</keyword>
<comment type="caution">
    <text evidence="3">The sequence shown here is derived from an EMBL/GenBank/DDBJ whole genome shotgun (WGS) entry which is preliminary data.</text>
</comment>
<reference evidence="4" key="1">
    <citation type="journal article" date="2023" name="Commun. Biol.">
        <title>Genome analysis of Parmales, the sister group of diatoms, reveals the evolutionary specialization of diatoms from phago-mixotrophs to photoautotrophs.</title>
        <authorList>
            <person name="Ban H."/>
            <person name="Sato S."/>
            <person name="Yoshikawa S."/>
            <person name="Yamada K."/>
            <person name="Nakamura Y."/>
            <person name="Ichinomiya M."/>
            <person name="Sato N."/>
            <person name="Blanc-Mathieu R."/>
            <person name="Endo H."/>
            <person name="Kuwata A."/>
            <person name="Ogata H."/>
        </authorList>
    </citation>
    <scope>NUCLEOTIDE SEQUENCE [LARGE SCALE GENOMIC DNA]</scope>
    <source>
        <strain evidence="4">NIES 3700</strain>
    </source>
</reference>
<accession>A0A9W7CGP5</accession>
<gene>
    <name evidence="3" type="ORF">TrLO_g7651</name>
</gene>